<dbReference type="EMBL" id="JALIDZ010000010">
    <property type="protein sequence ID" value="MCT8974081.1"/>
    <property type="molecule type" value="Genomic_DNA"/>
</dbReference>
<dbReference type="CDD" id="cd17992">
    <property type="entry name" value="DEXHc_RecG"/>
    <property type="match status" value="1"/>
</dbReference>
<dbReference type="InterPro" id="IPR027417">
    <property type="entry name" value="P-loop_NTPase"/>
</dbReference>
<organism evidence="10 11">
    <name type="scientific">Microbaculum marinisediminis</name>
    <dbReference type="NCBI Taxonomy" id="2931392"/>
    <lineage>
        <taxon>Bacteria</taxon>
        <taxon>Pseudomonadati</taxon>
        <taxon>Pseudomonadota</taxon>
        <taxon>Alphaproteobacteria</taxon>
        <taxon>Hyphomicrobiales</taxon>
        <taxon>Tepidamorphaceae</taxon>
        <taxon>Microbaculum</taxon>
    </lineage>
</organism>
<dbReference type="Pfam" id="PF01336">
    <property type="entry name" value="tRNA_anti-codon"/>
    <property type="match status" value="1"/>
</dbReference>
<dbReference type="GO" id="GO:0003678">
    <property type="term" value="F:DNA helicase activity"/>
    <property type="evidence" value="ECO:0007669"/>
    <property type="project" value="UniProtKB-EC"/>
</dbReference>
<dbReference type="InterPro" id="IPR012340">
    <property type="entry name" value="NA-bd_OB-fold"/>
</dbReference>
<dbReference type="InterPro" id="IPR047112">
    <property type="entry name" value="RecG/Mfd"/>
</dbReference>
<dbReference type="CDD" id="cd04488">
    <property type="entry name" value="RecG_wedge_OBF"/>
    <property type="match status" value="1"/>
</dbReference>
<dbReference type="EC" id="3.6.4.12" evidence="10"/>
<dbReference type="Proteomes" id="UP001320898">
    <property type="component" value="Unassembled WGS sequence"/>
</dbReference>
<dbReference type="InterPro" id="IPR045562">
    <property type="entry name" value="RecG_dom3_C"/>
</dbReference>
<dbReference type="PANTHER" id="PTHR47964">
    <property type="entry name" value="ATP-DEPENDENT DNA HELICASE HOMOLOG RECG, CHLOROPLASTIC"/>
    <property type="match status" value="1"/>
</dbReference>
<keyword evidence="3 10" id="KW-0378">Hydrolase</keyword>
<dbReference type="AlphaFoldDB" id="A0AAW5R1B2"/>
<evidence type="ECO:0000256" key="2">
    <source>
        <dbReference type="ARBA" id="ARBA00022763"/>
    </source>
</evidence>
<dbReference type="Pfam" id="PF00271">
    <property type="entry name" value="Helicase_C"/>
    <property type="match status" value="1"/>
</dbReference>
<gene>
    <name evidence="10" type="primary">recG</name>
    <name evidence="10" type="ORF">MUB46_19630</name>
</gene>
<dbReference type="InterPro" id="IPR004365">
    <property type="entry name" value="NA-bd_OB_tRNA"/>
</dbReference>
<dbReference type="NCBIfam" id="NF008168">
    <property type="entry name" value="PRK10917.2-2"/>
    <property type="match status" value="1"/>
</dbReference>
<dbReference type="GO" id="GO:0006281">
    <property type="term" value="P:DNA repair"/>
    <property type="evidence" value="ECO:0007669"/>
    <property type="project" value="UniProtKB-KW"/>
</dbReference>
<dbReference type="SMART" id="SM00490">
    <property type="entry name" value="HELICc"/>
    <property type="match status" value="1"/>
</dbReference>
<evidence type="ECO:0000313" key="10">
    <source>
        <dbReference type="EMBL" id="MCT8974081.1"/>
    </source>
</evidence>
<protein>
    <submittedName>
        <fullName evidence="10">ATP-dependent DNA helicase RecG</fullName>
        <ecNumber evidence="10">3.6.4.12</ecNumber>
    </submittedName>
</protein>
<accession>A0AAW5R1B2</accession>
<evidence type="ECO:0000259" key="8">
    <source>
        <dbReference type="PROSITE" id="PS51192"/>
    </source>
</evidence>
<evidence type="ECO:0000256" key="1">
    <source>
        <dbReference type="ARBA" id="ARBA00022741"/>
    </source>
</evidence>
<evidence type="ECO:0000259" key="9">
    <source>
        <dbReference type="PROSITE" id="PS51194"/>
    </source>
</evidence>
<dbReference type="PROSITE" id="PS51192">
    <property type="entry name" value="HELICASE_ATP_BIND_1"/>
    <property type="match status" value="1"/>
</dbReference>
<dbReference type="InterPro" id="IPR011545">
    <property type="entry name" value="DEAD/DEAH_box_helicase_dom"/>
</dbReference>
<reference evidence="10 11" key="1">
    <citation type="submission" date="2022-04" db="EMBL/GenBank/DDBJ databases">
        <authorList>
            <person name="Ye Y.-Q."/>
            <person name="Du Z.-J."/>
        </authorList>
    </citation>
    <scope>NUCLEOTIDE SEQUENCE [LARGE SCALE GENOMIC DNA]</scope>
    <source>
        <strain evidence="10 11">A6E488</strain>
    </source>
</reference>
<evidence type="ECO:0000256" key="6">
    <source>
        <dbReference type="ARBA" id="ARBA00023125"/>
    </source>
</evidence>
<dbReference type="Gene3D" id="2.40.50.140">
    <property type="entry name" value="Nucleic acid-binding proteins"/>
    <property type="match status" value="1"/>
</dbReference>
<proteinExistence type="predicted"/>
<evidence type="ECO:0000256" key="4">
    <source>
        <dbReference type="ARBA" id="ARBA00022806"/>
    </source>
</evidence>
<dbReference type="SUPFAM" id="SSF50249">
    <property type="entry name" value="Nucleic acid-binding proteins"/>
    <property type="match status" value="1"/>
</dbReference>
<keyword evidence="4 10" id="KW-0347">Helicase</keyword>
<dbReference type="Gene3D" id="3.40.50.300">
    <property type="entry name" value="P-loop containing nucleotide triphosphate hydrolases"/>
    <property type="match status" value="2"/>
</dbReference>
<dbReference type="Pfam" id="PF19833">
    <property type="entry name" value="RecG_dom3_C"/>
    <property type="match status" value="1"/>
</dbReference>
<dbReference type="PROSITE" id="PS51194">
    <property type="entry name" value="HELICASE_CTER"/>
    <property type="match status" value="1"/>
</dbReference>
<keyword evidence="11" id="KW-1185">Reference proteome</keyword>
<dbReference type="GO" id="GO:0003677">
    <property type="term" value="F:DNA binding"/>
    <property type="evidence" value="ECO:0007669"/>
    <property type="project" value="UniProtKB-KW"/>
</dbReference>
<evidence type="ECO:0000256" key="7">
    <source>
        <dbReference type="ARBA" id="ARBA00023204"/>
    </source>
</evidence>
<dbReference type="PANTHER" id="PTHR47964:SF1">
    <property type="entry name" value="ATP-DEPENDENT DNA HELICASE HOMOLOG RECG, CHLOROPLASTIC"/>
    <property type="match status" value="1"/>
</dbReference>
<dbReference type="GO" id="GO:0016787">
    <property type="term" value="F:hydrolase activity"/>
    <property type="evidence" value="ECO:0007669"/>
    <property type="project" value="UniProtKB-KW"/>
</dbReference>
<comment type="caution">
    <text evidence="10">The sequence shown here is derived from an EMBL/GenBank/DDBJ whole genome shotgun (WGS) entry which is preliminary data.</text>
</comment>
<dbReference type="SMART" id="SM00487">
    <property type="entry name" value="DEXDc"/>
    <property type="match status" value="1"/>
</dbReference>
<dbReference type="Pfam" id="PF00270">
    <property type="entry name" value="DEAD"/>
    <property type="match status" value="1"/>
</dbReference>
<keyword evidence="2" id="KW-0227">DNA damage</keyword>
<evidence type="ECO:0000256" key="3">
    <source>
        <dbReference type="ARBA" id="ARBA00022801"/>
    </source>
</evidence>
<keyword evidence="6" id="KW-0238">DNA-binding</keyword>
<keyword evidence="5" id="KW-0067">ATP-binding</keyword>
<sequence length="702" mass="76103">MRPSSLNSLFAPISSLPGVGPRLSKLFSNLLGADDELGEPLVVDLLWHLPSGLVDRRQRPTISEAVPGTVATLRVTVDRHRPSPPGRSRAPYRVQCHDETGDLTLVFFHSNAQWLEKTLPVGEVRWVSGQIEEFGGALQIVHPDHIVDEDDFAKLPLLEPIYPRTAGLSGKVIAKAATAAVEAVPDLPEWQDAAWLKRRTFPGFKAALAHVHHPQEPSEAAEESQNWQRLAYDELLAGQLALTIVRSRMKKAGGKARVGDGHIQTKIIDALPFSLTGSQAEAVKDILADLAAPTRMLRLLQGDVGSGKTVVGLLAISVVAESGSQSAFMAPTELLARQHFRTIAPLAEAAGLTAAILTGRETAKERKPILAGLAEGSIDILVGTHALFQSEVDFADLGLAVVDEQHRFGVHQRLALAAKGEAVDMLVMTATPIPRTLLLTHYGDMDVTKLTEKPAGRKPVSTAVVSLDRLSDVVTRVQRAVDTGAQVYWVCPLVDESDVLDVASAEERFAALKPVFGDRVALIHGRMSGAEKDAVMRRFIDGAVRVLVATTVIEVGVDVPDASVMIIEHAERFGLAQLHQLRGRVGRGRAESSCLLLYKGPLGETSRARLEIMRETEDGFRIAEEDLRLRGGGEVLGTRQSGMPEFRVVRTGVHLDMLEAARDDARLALERDPALTGARGEALRTLLYLFRKDAAMRLIEAG</sequence>
<dbReference type="GO" id="GO:0005524">
    <property type="term" value="F:ATP binding"/>
    <property type="evidence" value="ECO:0007669"/>
    <property type="project" value="UniProtKB-KW"/>
</dbReference>
<feature type="domain" description="Helicase ATP-binding" evidence="8">
    <location>
        <begin position="289"/>
        <end position="450"/>
    </location>
</feature>
<evidence type="ECO:0000256" key="5">
    <source>
        <dbReference type="ARBA" id="ARBA00022840"/>
    </source>
</evidence>
<dbReference type="InterPro" id="IPR001650">
    <property type="entry name" value="Helicase_C-like"/>
</dbReference>
<keyword evidence="1" id="KW-0547">Nucleotide-binding</keyword>
<name>A0AAW5R1B2_9HYPH</name>
<dbReference type="RefSeq" id="WP_261617666.1">
    <property type="nucleotide sequence ID" value="NZ_JALIDZ010000010.1"/>
</dbReference>
<dbReference type="InterPro" id="IPR014001">
    <property type="entry name" value="Helicase_ATP-bd"/>
</dbReference>
<evidence type="ECO:0000313" key="11">
    <source>
        <dbReference type="Proteomes" id="UP001320898"/>
    </source>
</evidence>
<dbReference type="SUPFAM" id="SSF52540">
    <property type="entry name" value="P-loop containing nucleoside triphosphate hydrolases"/>
    <property type="match status" value="2"/>
</dbReference>
<keyword evidence="7" id="KW-0234">DNA repair</keyword>
<feature type="domain" description="Helicase C-terminal" evidence="9">
    <location>
        <begin position="469"/>
        <end position="628"/>
    </location>
</feature>
<dbReference type="NCBIfam" id="NF008164">
    <property type="entry name" value="PRK10917.1-2"/>
    <property type="match status" value="1"/>
</dbReference>